<organism evidence="1">
    <name type="scientific">Klebsiella pneumoniae</name>
    <dbReference type="NCBI Taxonomy" id="573"/>
    <lineage>
        <taxon>Bacteria</taxon>
        <taxon>Pseudomonadati</taxon>
        <taxon>Pseudomonadota</taxon>
        <taxon>Gammaproteobacteria</taxon>
        <taxon>Enterobacterales</taxon>
        <taxon>Enterobacteriaceae</taxon>
        <taxon>Klebsiella/Raoultella group</taxon>
        <taxon>Klebsiella</taxon>
        <taxon>Klebsiella pneumoniae complex</taxon>
    </lineage>
</organism>
<proteinExistence type="predicted"/>
<dbReference type="EMBL" id="CAAHDF010000001">
    <property type="protein sequence ID" value="VGM15063.1"/>
    <property type="molecule type" value="Genomic_DNA"/>
</dbReference>
<evidence type="ECO:0000313" key="1">
    <source>
        <dbReference type="EMBL" id="VGM15063.1"/>
    </source>
</evidence>
<name>A0A486SNJ3_KLEPN</name>
<gene>
    <name evidence="1" type="ORF">SAMEA4873560_00044</name>
</gene>
<dbReference type="AlphaFoldDB" id="A0A486SNJ3"/>
<reference evidence="1" key="1">
    <citation type="submission" date="2019-03" db="EMBL/GenBank/DDBJ databases">
        <authorList>
            <consortium name="Pathogen Informatics"/>
        </authorList>
    </citation>
    <scope>NUCLEOTIDE SEQUENCE</scope>
    <source>
        <strain evidence="1">5012STDY7626359</strain>
    </source>
</reference>
<sequence length="51" mass="5959">MAIGKRQNQEESPKDELDRLLDELELTQAQREFIESMCYENGSDNPEKESL</sequence>
<protein>
    <submittedName>
        <fullName evidence="1">Uncharacterized protein</fullName>
    </submittedName>
</protein>
<accession>A0A486SNJ3</accession>